<dbReference type="EMBL" id="QOIL01000012">
    <property type="protein sequence ID" value="RCG29095.1"/>
    <property type="molecule type" value="Genomic_DNA"/>
</dbReference>
<dbReference type="OrthoDB" id="1248892at2"/>
<reference evidence="1 2" key="1">
    <citation type="submission" date="2018-06" db="EMBL/GenBank/DDBJ databases">
        <title>Sphaerisporangium craniellae sp. nov., isolated from a marine sponge in the South China Sea.</title>
        <authorList>
            <person name="Li L."/>
        </authorList>
    </citation>
    <scope>NUCLEOTIDE SEQUENCE [LARGE SCALE GENOMIC DNA]</scope>
    <source>
        <strain evidence="1 2">CCTCC AA 208026</strain>
    </source>
</reference>
<sequence length="157" mass="17686">MAFNEKFLRVPGVIELAGRQIKRYHVNTVDAEIEQEIQRAAYAFLPRLLPGPDETPPAAFTVLHRGRDTACYLNAYTWVWDNVIECRTAVAGVPFLGSEDTDPAHFKEIGRPWIGCVWELPPLEHERAAWVRHILVPDEPRLPAYLADAFPEGLVGG</sequence>
<keyword evidence="2" id="KW-1185">Reference proteome</keyword>
<proteinExistence type="predicted"/>
<gene>
    <name evidence="1" type="ORF">DQ384_22425</name>
</gene>
<accession>A0A367FHG7</accession>
<dbReference type="RefSeq" id="WP_114030817.1">
    <property type="nucleotide sequence ID" value="NZ_QOIL01000012.1"/>
</dbReference>
<comment type="caution">
    <text evidence="1">The sequence shown here is derived from an EMBL/GenBank/DDBJ whole genome shotgun (WGS) entry which is preliminary data.</text>
</comment>
<dbReference type="AlphaFoldDB" id="A0A367FHG7"/>
<evidence type="ECO:0000313" key="2">
    <source>
        <dbReference type="Proteomes" id="UP000253094"/>
    </source>
</evidence>
<evidence type="ECO:0000313" key="1">
    <source>
        <dbReference type="EMBL" id="RCG29095.1"/>
    </source>
</evidence>
<dbReference type="Proteomes" id="UP000253094">
    <property type="component" value="Unassembled WGS sequence"/>
</dbReference>
<protein>
    <submittedName>
        <fullName evidence="1">Uncharacterized protein</fullName>
    </submittedName>
</protein>
<organism evidence="1 2">
    <name type="scientific">Sphaerisporangium album</name>
    <dbReference type="NCBI Taxonomy" id="509200"/>
    <lineage>
        <taxon>Bacteria</taxon>
        <taxon>Bacillati</taxon>
        <taxon>Actinomycetota</taxon>
        <taxon>Actinomycetes</taxon>
        <taxon>Streptosporangiales</taxon>
        <taxon>Streptosporangiaceae</taxon>
        <taxon>Sphaerisporangium</taxon>
    </lineage>
</organism>
<name>A0A367FHG7_9ACTN</name>